<feature type="domain" description="PilZ" evidence="1">
    <location>
        <begin position="5"/>
        <end position="93"/>
    </location>
</feature>
<evidence type="ECO:0000313" key="2">
    <source>
        <dbReference type="EMBL" id="QTH71953.1"/>
    </source>
</evidence>
<dbReference type="AlphaFoldDB" id="A0A975DHI1"/>
<dbReference type="SUPFAM" id="SSF141371">
    <property type="entry name" value="PilZ domain-like"/>
    <property type="match status" value="1"/>
</dbReference>
<evidence type="ECO:0000259" key="1">
    <source>
        <dbReference type="Pfam" id="PF07238"/>
    </source>
</evidence>
<reference evidence="2" key="1">
    <citation type="submission" date="2021-03" db="EMBL/GenBank/DDBJ databases">
        <title>Complete Genome of Pseudoalteromonas xiamenensis STKMTI.2, a new potential marine bacterium producing anti-Vibrio compounds.</title>
        <authorList>
            <person name="Handayani D.P."/>
            <person name="Isnansetyo A."/>
            <person name="Istiqomah I."/>
            <person name="Jumina J."/>
        </authorList>
    </citation>
    <scope>NUCLEOTIDE SEQUENCE</scope>
    <source>
        <strain evidence="2">STKMTI.2</strain>
    </source>
</reference>
<gene>
    <name evidence="2" type="ORF">J5O05_03270</name>
</gene>
<dbReference type="EMBL" id="CP072133">
    <property type="protein sequence ID" value="QTH71953.1"/>
    <property type="molecule type" value="Genomic_DNA"/>
</dbReference>
<dbReference type="Proteomes" id="UP000664904">
    <property type="component" value="Chromosome"/>
</dbReference>
<dbReference type="Gene3D" id="2.40.10.220">
    <property type="entry name" value="predicted glycosyltransferase like domains"/>
    <property type="match status" value="1"/>
</dbReference>
<sequence>MIHEDKRRFMRMNVNTQATITVLDTGQKLQAHCQDLSATGMSLLVSDPVEVNAMLEVYIDSSGSTTPPLSAHARVLRVTQEGDGEYIVGVEITKFN</sequence>
<dbReference type="RefSeq" id="WP_208843576.1">
    <property type="nucleotide sequence ID" value="NZ_CP072133.1"/>
</dbReference>
<dbReference type="KEGG" id="pxi:J5O05_03270"/>
<proteinExistence type="predicted"/>
<evidence type="ECO:0000313" key="3">
    <source>
        <dbReference type="Proteomes" id="UP000664904"/>
    </source>
</evidence>
<protein>
    <submittedName>
        <fullName evidence="2">PilZ domain-containing protein</fullName>
    </submittedName>
</protein>
<keyword evidence="3" id="KW-1185">Reference proteome</keyword>
<accession>A0A975DHI1</accession>
<dbReference type="GO" id="GO:0035438">
    <property type="term" value="F:cyclic-di-GMP binding"/>
    <property type="evidence" value="ECO:0007669"/>
    <property type="project" value="InterPro"/>
</dbReference>
<dbReference type="InterPro" id="IPR009875">
    <property type="entry name" value="PilZ_domain"/>
</dbReference>
<organism evidence="2 3">
    <name type="scientific">Pseudoalteromonas xiamenensis</name>
    <dbReference type="NCBI Taxonomy" id="882626"/>
    <lineage>
        <taxon>Bacteria</taxon>
        <taxon>Pseudomonadati</taxon>
        <taxon>Pseudomonadota</taxon>
        <taxon>Gammaproteobacteria</taxon>
        <taxon>Alteromonadales</taxon>
        <taxon>Pseudoalteromonadaceae</taxon>
        <taxon>Pseudoalteromonas</taxon>
    </lineage>
</organism>
<dbReference type="Pfam" id="PF07238">
    <property type="entry name" value="PilZ"/>
    <property type="match status" value="1"/>
</dbReference>
<name>A0A975DHI1_9GAMM</name>